<gene>
    <name evidence="1" type="ORF">S01H1_67377</name>
</gene>
<evidence type="ECO:0000313" key="1">
    <source>
        <dbReference type="EMBL" id="GAG38127.1"/>
    </source>
</evidence>
<accession>X0XS13</accession>
<dbReference type="AlphaFoldDB" id="X0XS13"/>
<dbReference type="EMBL" id="BARS01044618">
    <property type="protein sequence ID" value="GAG38127.1"/>
    <property type="molecule type" value="Genomic_DNA"/>
</dbReference>
<comment type="caution">
    <text evidence="1">The sequence shown here is derived from an EMBL/GenBank/DDBJ whole genome shotgun (WGS) entry which is preliminary data.</text>
</comment>
<reference evidence="1" key="1">
    <citation type="journal article" date="2014" name="Front. Microbiol.">
        <title>High frequency of phylogenetically diverse reductive dehalogenase-homologous genes in deep subseafloor sedimentary metagenomes.</title>
        <authorList>
            <person name="Kawai M."/>
            <person name="Futagami T."/>
            <person name="Toyoda A."/>
            <person name="Takaki Y."/>
            <person name="Nishi S."/>
            <person name="Hori S."/>
            <person name="Arai W."/>
            <person name="Tsubouchi T."/>
            <person name="Morono Y."/>
            <person name="Uchiyama I."/>
            <person name="Ito T."/>
            <person name="Fujiyama A."/>
            <person name="Inagaki F."/>
            <person name="Takami H."/>
        </authorList>
    </citation>
    <scope>NUCLEOTIDE SEQUENCE</scope>
    <source>
        <strain evidence="1">Expedition CK06-06</strain>
    </source>
</reference>
<organism evidence="1">
    <name type="scientific">marine sediment metagenome</name>
    <dbReference type="NCBI Taxonomy" id="412755"/>
    <lineage>
        <taxon>unclassified sequences</taxon>
        <taxon>metagenomes</taxon>
        <taxon>ecological metagenomes</taxon>
    </lineage>
</organism>
<protein>
    <submittedName>
        <fullName evidence="1">Uncharacterized protein</fullName>
    </submittedName>
</protein>
<sequence>STITEQAGDPTAGEMSTGELIAATGSGDLFYKSATGLYTITGAYAADA</sequence>
<name>X0XS13_9ZZZZ</name>
<proteinExistence type="predicted"/>
<feature type="non-terminal residue" evidence="1">
    <location>
        <position position="1"/>
    </location>
</feature>